<proteinExistence type="inferred from homology"/>
<dbReference type="GO" id="GO:0006508">
    <property type="term" value="P:proteolysis"/>
    <property type="evidence" value="ECO:0007669"/>
    <property type="project" value="UniProtKB-KW"/>
</dbReference>
<dbReference type="SUPFAM" id="SSF54001">
    <property type="entry name" value="Cysteine proteinases"/>
    <property type="match status" value="1"/>
</dbReference>
<dbReference type="EMBL" id="VSSQ01010084">
    <property type="protein sequence ID" value="MPM43386.1"/>
    <property type="molecule type" value="Genomic_DNA"/>
</dbReference>
<organism evidence="6">
    <name type="scientific">bioreactor metagenome</name>
    <dbReference type="NCBI Taxonomy" id="1076179"/>
    <lineage>
        <taxon>unclassified sequences</taxon>
        <taxon>metagenomes</taxon>
        <taxon>ecological metagenomes</taxon>
    </lineage>
</organism>
<dbReference type="InterPro" id="IPR000064">
    <property type="entry name" value="NLP_P60_dom"/>
</dbReference>
<dbReference type="GO" id="GO:0008234">
    <property type="term" value="F:cysteine-type peptidase activity"/>
    <property type="evidence" value="ECO:0007669"/>
    <property type="project" value="UniProtKB-KW"/>
</dbReference>
<feature type="domain" description="NlpC/P60" evidence="5">
    <location>
        <begin position="50"/>
        <end position="178"/>
    </location>
</feature>
<evidence type="ECO:0000256" key="2">
    <source>
        <dbReference type="ARBA" id="ARBA00022670"/>
    </source>
</evidence>
<protein>
    <recommendedName>
        <fullName evidence="5">NlpC/P60 domain-containing protein</fullName>
    </recommendedName>
</protein>
<evidence type="ECO:0000256" key="1">
    <source>
        <dbReference type="ARBA" id="ARBA00007074"/>
    </source>
</evidence>
<comment type="caution">
    <text evidence="6">The sequence shown here is derived from an EMBL/GenBank/DDBJ whole genome shotgun (WGS) entry which is preliminary data.</text>
</comment>
<dbReference type="InterPro" id="IPR038765">
    <property type="entry name" value="Papain-like_cys_pep_sf"/>
</dbReference>
<keyword evidence="2" id="KW-0645">Protease</keyword>
<name>A0A644ZRJ9_9ZZZZ</name>
<evidence type="ECO:0000313" key="6">
    <source>
        <dbReference type="EMBL" id="MPM43386.1"/>
    </source>
</evidence>
<reference evidence="6" key="1">
    <citation type="submission" date="2019-08" db="EMBL/GenBank/DDBJ databases">
        <authorList>
            <person name="Kucharzyk K."/>
            <person name="Murdoch R.W."/>
            <person name="Higgins S."/>
            <person name="Loffler F."/>
        </authorList>
    </citation>
    <scope>NUCLEOTIDE SEQUENCE</scope>
</reference>
<sequence>MGAKLPLVKTASNSNAGYIIKLPARDGTGRLYFKEALIPKAADVSVGHLPYTRANIIKQAFKDYSMPYGWGGMHDSVDCSSLTMNVYRSFGFELPRNADQQEVKLGKTLKLVKDPDKRAAQFASLEPGATLHMNGHVMLYLGQDNGKFYAIHSLASYAEKLSDGSLRRVRPMRVVVSDLDLVRGNGKTFAESLTVVKNIEWKNLKPGFGRVL</sequence>
<accession>A0A644ZRJ9</accession>
<evidence type="ECO:0000259" key="5">
    <source>
        <dbReference type="PROSITE" id="PS51935"/>
    </source>
</evidence>
<keyword evidence="4" id="KW-0788">Thiol protease</keyword>
<dbReference type="AlphaFoldDB" id="A0A644ZRJ9"/>
<evidence type="ECO:0000256" key="4">
    <source>
        <dbReference type="ARBA" id="ARBA00022807"/>
    </source>
</evidence>
<keyword evidence="3" id="KW-0378">Hydrolase</keyword>
<evidence type="ECO:0000256" key="3">
    <source>
        <dbReference type="ARBA" id="ARBA00022801"/>
    </source>
</evidence>
<dbReference type="Gene3D" id="3.90.1720.10">
    <property type="entry name" value="endopeptidase domain like (from Nostoc punctiforme)"/>
    <property type="match status" value="1"/>
</dbReference>
<gene>
    <name evidence="6" type="ORF">SDC9_90059</name>
</gene>
<dbReference type="PROSITE" id="PS51935">
    <property type="entry name" value="NLPC_P60"/>
    <property type="match status" value="1"/>
</dbReference>
<comment type="similarity">
    <text evidence="1">Belongs to the peptidase C40 family.</text>
</comment>
<dbReference type="Pfam" id="PF00877">
    <property type="entry name" value="NLPC_P60"/>
    <property type="match status" value="1"/>
</dbReference>